<dbReference type="PANTHER" id="PTHR34145">
    <property type="entry name" value="OS02G0105600 PROTEIN"/>
    <property type="match status" value="1"/>
</dbReference>
<dbReference type="InterPro" id="IPR008584">
    <property type="entry name" value="CXXC_Zn-binding_euk"/>
</dbReference>
<evidence type="ECO:0000313" key="2">
    <source>
        <dbReference type="EMBL" id="TXG69045.1"/>
    </source>
</evidence>
<dbReference type="InterPro" id="IPR055411">
    <property type="entry name" value="LRR_FXL15/At3g58940/PEG3-like"/>
</dbReference>
<dbReference type="InterPro" id="IPR032675">
    <property type="entry name" value="LRR_dom_sf"/>
</dbReference>
<dbReference type="OrthoDB" id="612216at2759"/>
<dbReference type="Proteomes" id="UP000323000">
    <property type="component" value="Chromosome 2"/>
</dbReference>
<feature type="domain" description="F-box" evidence="1">
    <location>
        <begin position="1"/>
        <end position="53"/>
    </location>
</feature>
<dbReference type="Pfam" id="PF05907">
    <property type="entry name" value="CXXC_Zn-b_euk"/>
    <property type="match status" value="1"/>
</dbReference>
<dbReference type="InterPro" id="IPR036047">
    <property type="entry name" value="F-box-like_dom_sf"/>
</dbReference>
<dbReference type="Gene3D" id="3.80.10.10">
    <property type="entry name" value="Ribonuclease Inhibitor"/>
    <property type="match status" value="1"/>
</dbReference>
<accession>A0A5C7IIY6</accession>
<evidence type="ECO:0000313" key="3">
    <source>
        <dbReference type="Proteomes" id="UP000323000"/>
    </source>
</evidence>
<dbReference type="InterPro" id="IPR053772">
    <property type="entry name" value="At1g61320/At1g61330-like"/>
</dbReference>
<evidence type="ECO:0000259" key="1">
    <source>
        <dbReference type="PROSITE" id="PS50181"/>
    </source>
</evidence>
<sequence length="626" mass="70891">MDRLSELPPFIIHQIMSHLSAKEVARTSILSKTWNLLHSSYPILDFHDSYTYFVGKDLATKFPARFTLDQTSIFPQRIHKFIEFVDASLVRFCQLNIAMQKFRLLIRLLDVEAPSSLLLDKWIGLAIENNVKELDFTFHCRRDIGPLLYTLPRSTLLYTLPRSIFTAKSVTTLNIFGCKLVQLCDGIRLHSLKSLTLNEVCINEECLQKLTAQCPLLEDLVLSHCLGFRHIYIFNACKLKIINIRQLPKDLESIKIVVPSLQQFILECVFIRQVPTVIDMVECPNLKVLKVSGVAFTDQGFHRLISKFPLLESLYVCQCYLLEQITISSNLLKNLGINACPRLENIDVDTPNLLSFSFYNHPPTISSINAPCPWKVDFRSEVCVGIKVDPDTQWYLNVKEFVGASNQIEDLTFTVSGNTPSNYAAFLDGVFGICYARTLSARMSRKNHFFESTMLKHHHRRNDGIRYDVMLSYEASEGVDCIYSLGLDDSTKLQIKLKCTGNMGCELDLACLSLGNKIQRGRHVMNLETMCPDCSRKGYVQLLALTNEAAIEQGREVKIGTIEVHGMEPVDGPNNIEFNCQFSAQVKGQETEEFEVQAGVIANLHVHGAVAGKIKALCVEYRRVMN</sequence>
<dbReference type="Pfam" id="PF00646">
    <property type="entry name" value="F-box"/>
    <property type="match status" value="1"/>
</dbReference>
<dbReference type="PROSITE" id="PS50181">
    <property type="entry name" value="FBOX"/>
    <property type="match status" value="1"/>
</dbReference>
<gene>
    <name evidence="2" type="ORF">EZV62_003980</name>
</gene>
<name>A0A5C7IIY6_9ROSI</name>
<dbReference type="Pfam" id="PF24758">
    <property type="entry name" value="LRR_At5g56370"/>
    <property type="match status" value="1"/>
</dbReference>
<dbReference type="InterPro" id="IPR001810">
    <property type="entry name" value="F-box_dom"/>
</dbReference>
<organism evidence="2 3">
    <name type="scientific">Acer yangbiense</name>
    <dbReference type="NCBI Taxonomy" id="1000413"/>
    <lineage>
        <taxon>Eukaryota</taxon>
        <taxon>Viridiplantae</taxon>
        <taxon>Streptophyta</taxon>
        <taxon>Embryophyta</taxon>
        <taxon>Tracheophyta</taxon>
        <taxon>Spermatophyta</taxon>
        <taxon>Magnoliopsida</taxon>
        <taxon>eudicotyledons</taxon>
        <taxon>Gunneridae</taxon>
        <taxon>Pentapetalae</taxon>
        <taxon>rosids</taxon>
        <taxon>malvids</taxon>
        <taxon>Sapindales</taxon>
        <taxon>Sapindaceae</taxon>
        <taxon>Hippocastanoideae</taxon>
        <taxon>Acereae</taxon>
        <taxon>Acer</taxon>
    </lineage>
</organism>
<proteinExistence type="predicted"/>
<comment type="caution">
    <text evidence="2">The sequence shown here is derived from an EMBL/GenBank/DDBJ whole genome shotgun (WGS) entry which is preliminary data.</text>
</comment>
<dbReference type="Gene3D" id="1.20.1280.50">
    <property type="match status" value="1"/>
</dbReference>
<dbReference type="AlphaFoldDB" id="A0A5C7IIY6"/>
<dbReference type="PANTHER" id="PTHR34145:SF28">
    <property type="entry name" value="F-BOX DOMAIN-CONTAINING PROTEIN"/>
    <property type="match status" value="1"/>
</dbReference>
<dbReference type="SUPFAM" id="SSF52047">
    <property type="entry name" value="RNI-like"/>
    <property type="match status" value="1"/>
</dbReference>
<dbReference type="EMBL" id="VAHF01000002">
    <property type="protein sequence ID" value="TXG69045.1"/>
    <property type="molecule type" value="Genomic_DNA"/>
</dbReference>
<dbReference type="SUPFAM" id="SSF81383">
    <property type="entry name" value="F-box domain"/>
    <property type="match status" value="1"/>
</dbReference>
<keyword evidence="3" id="KW-1185">Reference proteome</keyword>
<reference evidence="3" key="1">
    <citation type="journal article" date="2019" name="Gigascience">
        <title>De novo genome assembly of the endangered Acer yangbiense, a plant species with extremely small populations endemic to Yunnan Province, China.</title>
        <authorList>
            <person name="Yang J."/>
            <person name="Wariss H.M."/>
            <person name="Tao L."/>
            <person name="Zhang R."/>
            <person name="Yun Q."/>
            <person name="Hollingsworth P."/>
            <person name="Dao Z."/>
            <person name="Luo G."/>
            <person name="Guo H."/>
            <person name="Ma Y."/>
            <person name="Sun W."/>
        </authorList>
    </citation>
    <scope>NUCLEOTIDE SEQUENCE [LARGE SCALE GENOMIC DNA]</scope>
    <source>
        <strain evidence="3">cv. Malutang</strain>
    </source>
</reference>
<protein>
    <recommendedName>
        <fullName evidence="1">F-box domain-containing protein</fullName>
    </recommendedName>
</protein>